<dbReference type="GO" id="GO:0004130">
    <property type="term" value="F:cytochrome-c peroxidase activity"/>
    <property type="evidence" value="ECO:0007669"/>
    <property type="project" value="TreeGrafter"/>
</dbReference>
<dbReference type="InterPro" id="IPR009056">
    <property type="entry name" value="Cyt_c-like_dom"/>
</dbReference>
<evidence type="ECO:0000256" key="7">
    <source>
        <dbReference type="PROSITE-ProRule" id="PRU00433"/>
    </source>
</evidence>
<protein>
    <submittedName>
        <fullName evidence="10">Cytochrome c peroxidase</fullName>
    </submittedName>
</protein>
<dbReference type="OrthoDB" id="9805202at2"/>
<keyword evidence="11" id="KW-1185">Reference proteome</keyword>
<dbReference type="Proteomes" id="UP000281691">
    <property type="component" value="Unassembled WGS sequence"/>
</dbReference>
<evidence type="ECO:0000313" key="10">
    <source>
        <dbReference type="EMBL" id="RPE80828.1"/>
    </source>
</evidence>
<sequence>MRVLLIFFSYLFVFSAQALEPEARVMPSNGIDKALLGQILFFDTTLSKNNRLNCASCHHPDHAFIDVRKNSAEGMVSQGDDPYRFGRRNSPTMLYAKYTPEFHFDEASQAYVGGLFWDGRAKDLQQQAGNPPLDPVEMEMPDKRSVAERLWQNPMYARLLTFHYGQEVWDSVEQVYTAMENALATFQREKPLLAPFDSKYDKFLKGEIALTPLENQGRALFFDKNGANCASCHQLRSTQTAMEETFTNYHYYNIGVPKNRQLLIHNHLAENTVDLGLFENPLVNGDEKQKAKFKVPTLRNVAVTSPYMHNGVFKELRTVLLFLDHFNHSDRQINPETHRLWDEPEYAPTVNYNELKAKALTDQEIDALEAFLRTLTDERYEPLLSQ</sequence>
<evidence type="ECO:0000256" key="4">
    <source>
        <dbReference type="ARBA" id="ARBA00022729"/>
    </source>
</evidence>
<feature type="domain" description="Cytochrome c" evidence="9">
    <location>
        <begin position="212"/>
        <end position="376"/>
    </location>
</feature>
<dbReference type="PANTHER" id="PTHR30600">
    <property type="entry name" value="CYTOCHROME C PEROXIDASE-RELATED"/>
    <property type="match status" value="1"/>
</dbReference>
<proteinExistence type="predicted"/>
<evidence type="ECO:0000256" key="2">
    <source>
        <dbReference type="ARBA" id="ARBA00022617"/>
    </source>
</evidence>
<dbReference type="Gene3D" id="1.10.760.10">
    <property type="entry name" value="Cytochrome c-like domain"/>
    <property type="match status" value="2"/>
</dbReference>
<dbReference type="EMBL" id="RKQP01000006">
    <property type="protein sequence ID" value="RPE80828.1"/>
    <property type="molecule type" value="Genomic_DNA"/>
</dbReference>
<dbReference type="AlphaFoldDB" id="A0A3N4VDW6"/>
<dbReference type="RefSeq" id="WP_124211765.1">
    <property type="nucleotide sequence ID" value="NZ_CP016615.1"/>
</dbReference>
<feature type="chain" id="PRO_5018024345" evidence="8">
    <location>
        <begin position="19"/>
        <end position="386"/>
    </location>
</feature>
<evidence type="ECO:0000259" key="9">
    <source>
        <dbReference type="PROSITE" id="PS51007"/>
    </source>
</evidence>
<feature type="signal peptide" evidence="8">
    <location>
        <begin position="1"/>
        <end position="18"/>
    </location>
</feature>
<dbReference type="InterPro" id="IPR036909">
    <property type="entry name" value="Cyt_c-like_dom_sf"/>
</dbReference>
<evidence type="ECO:0000256" key="6">
    <source>
        <dbReference type="ARBA" id="ARBA00023004"/>
    </source>
</evidence>
<dbReference type="GO" id="GO:0046872">
    <property type="term" value="F:metal ion binding"/>
    <property type="evidence" value="ECO:0007669"/>
    <property type="project" value="UniProtKB-KW"/>
</dbReference>
<evidence type="ECO:0000256" key="3">
    <source>
        <dbReference type="ARBA" id="ARBA00022723"/>
    </source>
</evidence>
<comment type="subcellular location">
    <subcellularLocation>
        <location evidence="1">Cell envelope</location>
    </subcellularLocation>
</comment>
<keyword evidence="10" id="KW-0575">Peroxidase</keyword>
<dbReference type="InterPro" id="IPR004852">
    <property type="entry name" value="Di-haem_cyt_c_peroxidsae"/>
</dbReference>
<keyword evidence="3 7" id="KW-0479">Metal-binding</keyword>
<name>A0A3N4VDW6_9PAST</name>
<keyword evidence="6 7" id="KW-0408">Iron</keyword>
<gene>
    <name evidence="10" type="ORF">EDC46_1652</name>
</gene>
<organism evidence="10 11">
    <name type="scientific">Vespertiliibacter pulmonis</name>
    <dbReference type="NCBI Taxonomy" id="1443036"/>
    <lineage>
        <taxon>Bacteria</taxon>
        <taxon>Pseudomonadati</taxon>
        <taxon>Pseudomonadota</taxon>
        <taxon>Gammaproteobacteria</taxon>
        <taxon>Pasteurellales</taxon>
        <taxon>Pasteurellaceae</taxon>
        <taxon>Vespertiliibacter</taxon>
    </lineage>
</organism>
<comment type="caution">
    <text evidence="10">The sequence shown here is derived from an EMBL/GenBank/DDBJ whole genome shotgun (WGS) entry which is preliminary data.</text>
</comment>
<evidence type="ECO:0000256" key="8">
    <source>
        <dbReference type="SAM" id="SignalP"/>
    </source>
</evidence>
<dbReference type="GO" id="GO:0009055">
    <property type="term" value="F:electron transfer activity"/>
    <property type="evidence" value="ECO:0007669"/>
    <property type="project" value="InterPro"/>
</dbReference>
<dbReference type="InterPro" id="IPR051395">
    <property type="entry name" value="Cytochrome_c_Peroxidase/MauG"/>
</dbReference>
<keyword evidence="2 7" id="KW-0349">Heme</keyword>
<dbReference type="PANTHER" id="PTHR30600:SF10">
    <property type="entry name" value="BLL6722 PROTEIN"/>
    <property type="match status" value="1"/>
</dbReference>
<dbReference type="SUPFAM" id="SSF46626">
    <property type="entry name" value="Cytochrome c"/>
    <property type="match status" value="2"/>
</dbReference>
<dbReference type="Pfam" id="PF03150">
    <property type="entry name" value="CCP_MauG"/>
    <property type="match status" value="1"/>
</dbReference>
<reference evidence="10 11" key="1">
    <citation type="submission" date="2018-11" db="EMBL/GenBank/DDBJ databases">
        <title>Genomic Encyclopedia of Type Strains, Phase IV (KMG-IV): sequencing the most valuable type-strain genomes for metagenomic binning, comparative biology and taxonomic classification.</title>
        <authorList>
            <person name="Goeker M."/>
        </authorList>
    </citation>
    <scope>NUCLEOTIDE SEQUENCE [LARGE SCALE GENOMIC DNA]</scope>
    <source>
        <strain evidence="10 11">DSM 27238</strain>
    </source>
</reference>
<evidence type="ECO:0000313" key="11">
    <source>
        <dbReference type="Proteomes" id="UP000281691"/>
    </source>
</evidence>
<dbReference type="PROSITE" id="PS51007">
    <property type="entry name" value="CYTC"/>
    <property type="match status" value="1"/>
</dbReference>
<evidence type="ECO:0000256" key="5">
    <source>
        <dbReference type="ARBA" id="ARBA00023002"/>
    </source>
</evidence>
<keyword evidence="5" id="KW-0560">Oxidoreductase</keyword>
<dbReference type="GO" id="GO:0030313">
    <property type="term" value="C:cell envelope"/>
    <property type="evidence" value="ECO:0007669"/>
    <property type="project" value="UniProtKB-SubCell"/>
</dbReference>
<accession>A0A3N4VDW6</accession>
<keyword evidence="4 8" id="KW-0732">Signal</keyword>
<evidence type="ECO:0000256" key="1">
    <source>
        <dbReference type="ARBA" id="ARBA00004196"/>
    </source>
</evidence>
<dbReference type="GO" id="GO:0020037">
    <property type="term" value="F:heme binding"/>
    <property type="evidence" value="ECO:0007669"/>
    <property type="project" value="InterPro"/>
</dbReference>